<dbReference type="EMBL" id="MU865020">
    <property type="protein sequence ID" value="KAK4460083.1"/>
    <property type="molecule type" value="Genomic_DNA"/>
</dbReference>
<feature type="compositionally biased region" description="Acidic residues" evidence="1">
    <location>
        <begin position="440"/>
        <end position="449"/>
    </location>
</feature>
<reference evidence="2" key="1">
    <citation type="journal article" date="2023" name="Mol. Phylogenet. Evol.">
        <title>Genome-scale phylogeny and comparative genomics of the fungal order Sordariales.</title>
        <authorList>
            <person name="Hensen N."/>
            <person name="Bonometti L."/>
            <person name="Westerberg I."/>
            <person name="Brannstrom I.O."/>
            <person name="Guillou S."/>
            <person name="Cros-Aarteil S."/>
            <person name="Calhoun S."/>
            <person name="Haridas S."/>
            <person name="Kuo A."/>
            <person name="Mondo S."/>
            <person name="Pangilinan J."/>
            <person name="Riley R."/>
            <person name="LaButti K."/>
            <person name="Andreopoulos B."/>
            <person name="Lipzen A."/>
            <person name="Chen C."/>
            <person name="Yan M."/>
            <person name="Daum C."/>
            <person name="Ng V."/>
            <person name="Clum A."/>
            <person name="Steindorff A."/>
            <person name="Ohm R.A."/>
            <person name="Martin F."/>
            <person name="Silar P."/>
            <person name="Natvig D.O."/>
            <person name="Lalanne C."/>
            <person name="Gautier V."/>
            <person name="Ament-Velasquez S.L."/>
            <person name="Kruys A."/>
            <person name="Hutchinson M.I."/>
            <person name="Powell A.J."/>
            <person name="Barry K."/>
            <person name="Miller A.N."/>
            <person name="Grigoriev I.V."/>
            <person name="Debuchy R."/>
            <person name="Gladieux P."/>
            <person name="Hiltunen Thoren M."/>
            <person name="Johannesson H."/>
        </authorList>
    </citation>
    <scope>NUCLEOTIDE SEQUENCE</scope>
    <source>
        <strain evidence="2">PSN324</strain>
    </source>
</reference>
<evidence type="ECO:0000313" key="2">
    <source>
        <dbReference type="EMBL" id="KAK4460083.1"/>
    </source>
</evidence>
<dbReference type="PANTHER" id="PTHR36847">
    <property type="entry name" value="AMIDOLIGASE ENZYME"/>
    <property type="match status" value="1"/>
</dbReference>
<feature type="region of interest" description="Disordered" evidence="1">
    <location>
        <begin position="440"/>
        <end position="486"/>
    </location>
</feature>
<keyword evidence="3" id="KW-1185">Reference proteome</keyword>
<gene>
    <name evidence="2" type="ORF">QBC42DRAFT_273135</name>
</gene>
<evidence type="ECO:0000313" key="3">
    <source>
        <dbReference type="Proteomes" id="UP001321749"/>
    </source>
</evidence>
<dbReference type="InterPro" id="IPR022025">
    <property type="entry name" value="Amidoligase_2"/>
</dbReference>
<sequence>MADLPSRTSSASTVNPESMQRHPAPYVDRPEDITVAIEVKYIFPLLCPNATDPAPHDPRPIQRIQDPSNELVCSELANALVARTIRNAGAQAVTSEVIKSTGKRERDFWDSHWIVKKAGSPEPREDELAIEEYAWVSVEIISHKYLLKDADTLDRVKHVLTALRSNHRIVANYTCDTHVHIGRHDNQAFTLQTLQRLATLVWPAEQTLRSIRDPRSKNYYNIFTWGFETPLSRLGVMVSGLDGAAANLALTEEDLGIPDHQIVRAITATKSLPARELKVFQEIWKTDSHKKLGKLLSGKHRRYRRLGLNFSMFGLEDDRSRINPRTMEFRFMDGTLDSSLAVNWMSICGRIIEAVISNEDGCYEAALRGVLQRCGNGTSAIPTGDLRGAQFGREFRELMEDLCVPRETYRQFEDKVRKENYWVPGERPSDPFKGLGWDIAEDSEEEENVPQEISSPAMHLPLQPMSRNRTSLPAHPSLRQPIKIRG</sequence>
<comment type="caution">
    <text evidence="2">The sequence shown here is derived from an EMBL/GenBank/DDBJ whole genome shotgun (WGS) entry which is preliminary data.</text>
</comment>
<evidence type="ECO:0008006" key="4">
    <source>
        <dbReference type="Google" id="ProtNLM"/>
    </source>
</evidence>
<feature type="region of interest" description="Disordered" evidence="1">
    <location>
        <begin position="1"/>
        <end position="27"/>
    </location>
</feature>
<dbReference type="Proteomes" id="UP001321749">
    <property type="component" value="Unassembled WGS sequence"/>
</dbReference>
<name>A0AAV9HH80_9PEZI</name>
<organism evidence="2 3">
    <name type="scientific">Cladorrhinum samala</name>
    <dbReference type="NCBI Taxonomy" id="585594"/>
    <lineage>
        <taxon>Eukaryota</taxon>
        <taxon>Fungi</taxon>
        <taxon>Dikarya</taxon>
        <taxon>Ascomycota</taxon>
        <taxon>Pezizomycotina</taxon>
        <taxon>Sordariomycetes</taxon>
        <taxon>Sordariomycetidae</taxon>
        <taxon>Sordariales</taxon>
        <taxon>Podosporaceae</taxon>
        <taxon>Cladorrhinum</taxon>
    </lineage>
</organism>
<dbReference type="PANTHER" id="PTHR36847:SF1">
    <property type="entry name" value="AMIDOLIGASE ENZYME"/>
    <property type="match status" value="1"/>
</dbReference>
<reference evidence="2" key="2">
    <citation type="submission" date="2023-06" db="EMBL/GenBank/DDBJ databases">
        <authorList>
            <consortium name="Lawrence Berkeley National Laboratory"/>
            <person name="Mondo S.J."/>
            <person name="Hensen N."/>
            <person name="Bonometti L."/>
            <person name="Westerberg I."/>
            <person name="Brannstrom I.O."/>
            <person name="Guillou S."/>
            <person name="Cros-Aarteil S."/>
            <person name="Calhoun S."/>
            <person name="Haridas S."/>
            <person name="Kuo A."/>
            <person name="Pangilinan J."/>
            <person name="Riley R."/>
            <person name="Labutti K."/>
            <person name="Andreopoulos B."/>
            <person name="Lipzen A."/>
            <person name="Chen C."/>
            <person name="Yanf M."/>
            <person name="Daum C."/>
            <person name="Ng V."/>
            <person name="Clum A."/>
            <person name="Steindorff A."/>
            <person name="Ohm R."/>
            <person name="Martin F."/>
            <person name="Silar P."/>
            <person name="Natvig D."/>
            <person name="Lalanne C."/>
            <person name="Gautier V."/>
            <person name="Ament-Velasquez S.L."/>
            <person name="Kruys A."/>
            <person name="Hutchinson M.I."/>
            <person name="Powell A.J."/>
            <person name="Barry K."/>
            <person name="Miller A.N."/>
            <person name="Grigoriev I.V."/>
            <person name="Debuchy R."/>
            <person name="Gladieux P."/>
            <person name="Thoren M.H."/>
            <person name="Johannesson H."/>
        </authorList>
    </citation>
    <scope>NUCLEOTIDE SEQUENCE</scope>
    <source>
        <strain evidence="2">PSN324</strain>
    </source>
</reference>
<dbReference type="Pfam" id="PF12224">
    <property type="entry name" value="Amidoligase_2"/>
    <property type="match status" value="1"/>
</dbReference>
<dbReference type="AlphaFoldDB" id="A0AAV9HH80"/>
<protein>
    <recommendedName>
        <fullName evidence="4">Amidoligase enzyme-domain-containing protein</fullName>
    </recommendedName>
</protein>
<evidence type="ECO:0000256" key="1">
    <source>
        <dbReference type="SAM" id="MobiDB-lite"/>
    </source>
</evidence>
<accession>A0AAV9HH80</accession>
<proteinExistence type="predicted"/>
<feature type="compositionally biased region" description="Polar residues" evidence="1">
    <location>
        <begin position="1"/>
        <end position="18"/>
    </location>
</feature>